<feature type="domain" description="Beta-ketoacyl synthase-like N-terminal" evidence="2">
    <location>
        <begin position="10"/>
        <end position="234"/>
    </location>
</feature>
<protein>
    <submittedName>
        <fullName evidence="3">Beta-ketoacyl synthase N-terminal-like domain-containing protein</fullName>
    </submittedName>
</protein>
<accession>A0ABW1ESE2</accession>
<evidence type="ECO:0000259" key="2">
    <source>
        <dbReference type="Pfam" id="PF00109"/>
    </source>
</evidence>
<keyword evidence="4" id="KW-1185">Reference proteome</keyword>
<dbReference type="Proteomes" id="UP001596067">
    <property type="component" value="Unassembled WGS sequence"/>
</dbReference>
<proteinExistence type="predicted"/>
<keyword evidence="1" id="KW-0808">Transferase</keyword>
<comment type="caution">
    <text evidence="3">The sequence shown here is derived from an EMBL/GenBank/DDBJ whole genome shotgun (WGS) entry which is preliminary data.</text>
</comment>
<evidence type="ECO:0000313" key="3">
    <source>
        <dbReference type="EMBL" id="MFC5884957.1"/>
    </source>
</evidence>
<dbReference type="Pfam" id="PF00109">
    <property type="entry name" value="ketoacyl-synt"/>
    <property type="match status" value="1"/>
</dbReference>
<dbReference type="PANTHER" id="PTHR11712">
    <property type="entry name" value="POLYKETIDE SYNTHASE-RELATED"/>
    <property type="match status" value="1"/>
</dbReference>
<dbReference type="EMBL" id="JBHSOD010000007">
    <property type="protein sequence ID" value="MFC5884957.1"/>
    <property type="molecule type" value="Genomic_DNA"/>
</dbReference>
<organism evidence="3 4">
    <name type="scientific">Kitasatospora aburaviensis</name>
    <dbReference type="NCBI Taxonomy" id="67265"/>
    <lineage>
        <taxon>Bacteria</taxon>
        <taxon>Bacillati</taxon>
        <taxon>Actinomycetota</taxon>
        <taxon>Actinomycetes</taxon>
        <taxon>Kitasatosporales</taxon>
        <taxon>Streptomycetaceae</taxon>
        <taxon>Kitasatospora</taxon>
    </lineage>
</organism>
<dbReference type="PANTHER" id="PTHR11712:SF336">
    <property type="entry name" value="3-OXOACYL-[ACYL-CARRIER-PROTEIN] SYNTHASE, MITOCHONDRIAL"/>
    <property type="match status" value="1"/>
</dbReference>
<name>A0ABW1ESE2_9ACTN</name>
<dbReference type="InterPro" id="IPR000794">
    <property type="entry name" value="Beta-ketoacyl_synthase"/>
</dbReference>
<dbReference type="Gene3D" id="3.40.47.10">
    <property type="match status" value="1"/>
</dbReference>
<dbReference type="RefSeq" id="WP_313762823.1">
    <property type="nucleotide sequence ID" value="NZ_BAAAVH010000039.1"/>
</dbReference>
<sequence>MSTTSTPVNRMVITAWSAVSPFGTGREAFAEGLRERRSAEAPLAREPWQAAAETACLVPDFDIRAVLGKKGTRSMDRATGLAVTTVGRLLDDAPRNRRVATGENSALVLGTTIGSVQSQMDFTRDSFTGEKPYFVDPARFPNAVMNCAAGQSAIWHQLKGPNTTIAGGHAAGLYALNYARRLLNFGRARTVLCGAVEEFSHARSWLDRHSHDPQADGAAQPAGEGCGLLLIERADPDDPDQPVLAEVLAVQMGIALGGDVRTALASCVERAGRRAEVRPEELWAVSTSEVPGPMGEQERAVIEAATAGGSPRHLTQTALLGDTVAASAAFQVAGVLVHAEDDPSAAGRVALVTSVDRDGAVGCALLRLR</sequence>
<dbReference type="InterPro" id="IPR014030">
    <property type="entry name" value="Ketoacyl_synth_N"/>
</dbReference>
<evidence type="ECO:0000256" key="1">
    <source>
        <dbReference type="ARBA" id="ARBA00022679"/>
    </source>
</evidence>
<gene>
    <name evidence="3" type="ORF">ACFP0N_08215</name>
</gene>
<reference evidence="4" key="1">
    <citation type="journal article" date="2019" name="Int. J. Syst. Evol. Microbiol.">
        <title>The Global Catalogue of Microorganisms (GCM) 10K type strain sequencing project: providing services to taxonomists for standard genome sequencing and annotation.</title>
        <authorList>
            <consortium name="The Broad Institute Genomics Platform"/>
            <consortium name="The Broad Institute Genome Sequencing Center for Infectious Disease"/>
            <person name="Wu L."/>
            <person name="Ma J."/>
        </authorList>
    </citation>
    <scope>NUCLEOTIDE SEQUENCE [LARGE SCALE GENOMIC DNA]</scope>
    <source>
        <strain evidence="4">CGMCC 4.1469</strain>
    </source>
</reference>
<evidence type="ECO:0000313" key="4">
    <source>
        <dbReference type="Proteomes" id="UP001596067"/>
    </source>
</evidence>
<dbReference type="SUPFAM" id="SSF53901">
    <property type="entry name" value="Thiolase-like"/>
    <property type="match status" value="2"/>
</dbReference>
<dbReference type="InterPro" id="IPR016039">
    <property type="entry name" value="Thiolase-like"/>
</dbReference>